<dbReference type="RefSeq" id="WP_133539203.1">
    <property type="nucleotide sequence ID" value="NZ_SNXI01000005.1"/>
</dbReference>
<dbReference type="GO" id="GO:0030245">
    <property type="term" value="P:cellulose catabolic process"/>
    <property type="evidence" value="ECO:0007669"/>
    <property type="project" value="UniProtKB-KW"/>
</dbReference>
<dbReference type="OrthoDB" id="9765195at2"/>
<feature type="binding site" evidence="9">
    <location>
        <position position="169"/>
    </location>
    <ligand>
        <name>substrate</name>
    </ligand>
</feature>
<dbReference type="Proteomes" id="UP000295531">
    <property type="component" value="Unassembled WGS sequence"/>
</dbReference>
<keyword evidence="3 11" id="KW-0378">Hydrolase</keyword>
<feature type="binding site" evidence="9">
    <location>
        <position position="408"/>
    </location>
    <ligand>
        <name>substrate</name>
    </ligand>
</feature>
<reference evidence="12 13" key="1">
    <citation type="submission" date="2019-03" db="EMBL/GenBank/DDBJ databases">
        <title>Freshwater and sediment microbial communities from various areas in North America, analyzing microbe dynamics in response to fracking.</title>
        <authorList>
            <person name="Lamendella R."/>
        </authorList>
    </citation>
    <scope>NUCLEOTIDE SEQUENCE [LARGE SCALE GENOMIC DNA]</scope>
    <source>
        <strain evidence="12 13">18_TX</strain>
    </source>
</reference>
<dbReference type="GO" id="GO:0008422">
    <property type="term" value="F:beta-glucosidase activity"/>
    <property type="evidence" value="ECO:0007669"/>
    <property type="project" value="UniProtKB-EC"/>
</dbReference>
<feature type="binding site" evidence="9">
    <location>
        <position position="27"/>
    </location>
    <ligand>
        <name>substrate</name>
    </ligand>
</feature>
<evidence type="ECO:0000256" key="4">
    <source>
        <dbReference type="ARBA" id="ARBA00023001"/>
    </source>
</evidence>
<dbReference type="NCBIfam" id="TIGR03356">
    <property type="entry name" value="BGL"/>
    <property type="match status" value="1"/>
</dbReference>
<organism evidence="12 13">
    <name type="scientific">Idiomarina aquatica</name>
    <dbReference type="NCBI Taxonomy" id="1327752"/>
    <lineage>
        <taxon>Bacteria</taxon>
        <taxon>Pseudomonadati</taxon>
        <taxon>Pseudomonadota</taxon>
        <taxon>Gammaproteobacteria</taxon>
        <taxon>Alteromonadales</taxon>
        <taxon>Idiomarinaceae</taxon>
        <taxon>Idiomarina</taxon>
    </lineage>
</organism>
<dbReference type="PANTHER" id="PTHR10353">
    <property type="entry name" value="GLYCOSYL HYDROLASE"/>
    <property type="match status" value="1"/>
</dbReference>
<evidence type="ECO:0000256" key="10">
    <source>
        <dbReference type="PROSITE-ProRule" id="PRU10055"/>
    </source>
</evidence>
<dbReference type="Gene3D" id="3.20.20.80">
    <property type="entry name" value="Glycosidases"/>
    <property type="match status" value="1"/>
</dbReference>
<gene>
    <name evidence="12" type="ORF">DEU29_1053</name>
</gene>
<feature type="binding site" evidence="9">
    <location>
        <begin position="415"/>
        <end position="416"/>
    </location>
    <ligand>
        <name>substrate</name>
    </ligand>
</feature>
<dbReference type="AlphaFoldDB" id="A0A4V3CPJ3"/>
<evidence type="ECO:0000256" key="5">
    <source>
        <dbReference type="ARBA" id="ARBA00023277"/>
    </source>
</evidence>
<keyword evidence="7" id="KW-0624">Polysaccharide degradation</keyword>
<dbReference type="FunFam" id="3.20.20.80:FF:000004">
    <property type="entry name" value="Beta-glucosidase 6-phospho-beta-glucosidase"/>
    <property type="match status" value="1"/>
</dbReference>
<feature type="active site" description="Proton donor" evidence="8">
    <location>
        <position position="170"/>
    </location>
</feature>
<dbReference type="EMBL" id="SNXI01000005">
    <property type="protein sequence ID" value="TDP38152.1"/>
    <property type="molecule type" value="Genomic_DNA"/>
</dbReference>
<dbReference type="InterPro" id="IPR017736">
    <property type="entry name" value="Glyco_hydro_1_beta-glucosidase"/>
</dbReference>
<comment type="similarity">
    <text evidence="1 11">Belongs to the glycosyl hydrolase 1 family.</text>
</comment>
<evidence type="ECO:0000256" key="9">
    <source>
        <dbReference type="PIRSR" id="PIRSR617736-2"/>
    </source>
</evidence>
<comment type="catalytic activity">
    <reaction evidence="11">
        <text>Hydrolysis of terminal, non-reducing beta-D-glucosyl residues with release of beta-D-glucose.</text>
        <dbReference type="EC" id="3.2.1.21"/>
    </reaction>
</comment>
<keyword evidence="5" id="KW-0119">Carbohydrate metabolism</keyword>
<keyword evidence="6 11" id="KW-0326">Glycosidase</keyword>
<name>A0A4V3CPJ3_9GAMM</name>
<evidence type="ECO:0000256" key="6">
    <source>
        <dbReference type="ARBA" id="ARBA00023295"/>
    </source>
</evidence>
<dbReference type="Pfam" id="PF00232">
    <property type="entry name" value="Glyco_hydro_1"/>
    <property type="match status" value="1"/>
</dbReference>
<dbReference type="InterPro" id="IPR001360">
    <property type="entry name" value="Glyco_hydro_1"/>
</dbReference>
<keyword evidence="13" id="KW-1185">Reference proteome</keyword>
<feature type="binding site" evidence="9">
    <location>
        <position position="125"/>
    </location>
    <ligand>
        <name>substrate</name>
    </ligand>
</feature>
<evidence type="ECO:0000256" key="8">
    <source>
        <dbReference type="PIRSR" id="PIRSR617736-1"/>
    </source>
</evidence>
<dbReference type="InterPro" id="IPR018120">
    <property type="entry name" value="Glyco_hydro_1_AS"/>
</dbReference>
<evidence type="ECO:0000313" key="12">
    <source>
        <dbReference type="EMBL" id="TDP38152.1"/>
    </source>
</evidence>
<dbReference type="PRINTS" id="PR00131">
    <property type="entry name" value="GLHYDRLASE1"/>
</dbReference>
<protein>
    <recommendedName>
        <fullName evidence="2 11">Beta-glucosidase</fullName>
        <ecNumber evidence="2 11">3.2.1.21</ecNumber>
    </recommendedName>
</protein>
<evidence type="ECO:0000256" key="3">
    <source>
        <dbReference type="ARBA" id="ARBA00022801"/>
    </source>
</evidence>
<feature type="active site" description="Nucleophile" evidence="8 10">
    <location>
        <position position="362"/>
    </location>
</feature>
<feature type="binding site" evidence="9">
    <location>
        <position position="306"/>
    </location>
    <ligand>
        <name>substrate</name>
    </ligand>
</feature>
<evidence type="ECO:0000256" key="1">
    <source>
        <dbReference type="ARBA" id="ARBA00010838"/>
    </source>
</evidence>
<sequence length="462" mass="51998">MIKLQLDKHSPLYSPDFVFGVATSSFQIEGDRHGRADCIWDSFCAQQGKIHDGSNGDRACEHVKHWQHDVDIIASLGVDSYRLSVAWARVINADGSVNQVGLHFYERLVDALTERGISTHITLYHWDLPQYLEDQGGWLNRDTAYRFAEYAAVVVGALGDKVASYSTINEPFCSAYLSYEAGIHAPGPNPVSHDSGNRRKNGRQAAHHLLLAHGLALPRMRELAPQAEHGIVLNFSPCHGASDAAADQAAAATAHDYHNRWYLQPLLQGSYPDLLERLAADERPHIEPGDLTLMCQPLDFLGVNYYTRTTFKATADGWFKDVPPRGDELTTMGWEVYPQGLTEILTKLKKSYPNLPPIYITENGVAYDDIVENNHIHDNNRIDYFQQHLNAIEDCITQGVEIKGYYIWSLMDNFEWAEGYTQRFGIVHIDFDSGERQLKDSAKAWQQLLRSRQQVIAPASSC</sequence>
<evidence type="ECO:0000313" key="13">
    <source>
        <dbReference type="Proteomes" id="UP000295531"/>
    </source>
</evidence>
<evidence type="ECO:0000256" key="7">
    <source>
        <dbReference type="ARBA" id="ARBA00023326"/>
    </source>
</evidence>
<dbReference type="PROSITE" id="PS00572">
    <property type="entry name" value="GLYCOSYL_HYDROL_F1_1"/>
    <property type="match status" value="1"/>
</dbReference>
<dbReference type="PANTHER" id="PTHR10353:SF36">
    <property type="entry name" value="LP05116P"/>
    <property type="match status" value="1"/>
</dbReference>
<dbReference type="InterPro" id="IPR017853">
    <property type="entry name" value="GH"/>
</dbReference>
<dbReference type="SUPFAM" id="SSF51445">
    <property type="entry name" value="(Trans)glycosidases"/>
    <property type="match status" value="1"/>
</dbReference>
<comment type="caution">
    <text evidence="12">The sequence shown here is derived from an EMBL/GenBank/DDBJ whole genome shotgun (WGS) entry which is preliminary data.</text>
</comment>
<evidence type="ECO:0000256" key="11">
    <source>
        <dbReference type="RuleBase" id="RU361175"/>
    </source>
</evidence>
<evidence type="ECO:0000256" key="2">
    <source>
        <dbReference type="ARBA" id="ARBA00012744"/>
    </source>
</evidence>
<keyword evidence="4" id="KW-0136">Cellulose degradation</keyword>
<dbReference type="EC" id="3.2.1.21" evidence="2 11"/>
<accession>A0A4V3CPJ3</accession>
<proteinExistence type="inferred from homology"/>